<dbReference type="PANTHER" id="PTHR44591:SF3">
    <property type="entry name" value="RESPONSE REGULATORY DOMAIN-CONTAINING PROTEIN"/>
    <property type="match status" value="1"/>
</dbReference>
<evidence type="ECO:0000256" key="2">
    <source>
        <dbReference type="PROSITE-ProRule" id="PRU00169"/>
    </source>
</evidence>
<dbReference type="SMART" id="SM00448">
    <property type="entry name" value="REC"/>
    <property type="match status" value="1"/>
</dbReference>
<reference evidence="4 5" key="2">
    <citation type="submission" date="2020-08" db="EMBL/GenBank/DDBJ databases">
        <title>The Agave Microbiome: Exploring the role of microbial communities in plant adaptations to desert environments.</title>
        <authorList>
            <person name="Partida-Martinez L.P."/>
        </authorList>
    </citation>
    <scope>NUCLEOTIDE SEQUENCE [LARGE SCALE GENOMIC DNA]</scope>
    <source>
        <strain evidence="4 5">AS2.3</strain>
    </source>
</reference>
<evidence type="ECO:0000259" key="3">
    <source>
        <dbReference type="PROSITE" id="PS50110"/>
    </source>
</evidence>
<dbReference type="InterPro" id="IPR011006">
    <property type="entry name" value="CheY-like_superfamily"/>
</dbReference>
<dbReference type="Gene3D" id="3.40.50.2300">
    <property type="match status" value="1"/>
</dbReference>
<dbReference type="RefSeq" id="WP_179510397.1">
    <property type="nucleotide sequence ID" value="NZ_JACCBY010000008.1"/>
</dbReference>
<evidence type="ECO:0000256" key="1">
    <source>
        <dbReference type="ARBA" id="ARBA00022553"/>
    </source>
</evidence>
<accession>A0A7Y9FR92</accession>
<feature type="modified residue" description="4-aspartylphosphate" evidence="2">
    <location>
        <position position="53"/>
    </location>
</feature>
<keyword evidence="1 2" id="KW-0597">Phosphoprotein</keyword>
<dbReference type="AlphaFoldDB" id="A0A7Y9FR92"/>
<keyword evidence="5" id="KW-1185">Reference proteome</keyword>
<sequence>MPHVLIIEDSYLFGQFVCDAAILAGARTVEVAETQAEAERAATRCAPTLIVADVELRQGTGVAAVGAITGAGGDIPVLYVTGHPEGCSDCPAGSAVIQKPVSHDRLRDSIRQLIAIAPAPSLAH</sequence>
<dbReference type="Pfam" id="PF00072">
    <property type="entry name" value="Response_reg"/>
    <property type="match status" value="1"/>
</dbReference>
<dbReference type="InterPro" id="IPR050595">
    <property type="entry name" value="Bact_response_regulator"/>
</dbReference>
<proteinExistence type="predicted"/>
<dbReference type="EMBL" id="JACCBY010000008">
    <property type="protein sequence ID" value="NYD91994.1"/>
    <property type="molecule type" value="Genomic_DNA"/>
</dbReference>
<protein>
    <submittedName>
        <fullName evidence="4">DNA-binding NtrC family response regulator</fullName>
    </submittedName>
</protein>
<dbReference type="GO" id="GO:0003677">
    <property type="term" value="F:DNA binding"/>
    <property type="evidence" value="ECO:0007669"/>
    <property type="project" value="UniProtKB-KW"/>
</dbReference>
<name>A0A7Y9FR92_9SPHN</name>
<comment type="caution">
    <text evidence="4">The sequence shown here is derived from an EMBL/GenBank/DDBJ whole genome shotgun (WGS) entry which is preliminary data.</text>
</comment>
<evidence type="ECO:0000313" key="4">
    <source>
        <dbReference type="EMBL" id="NYD91994.1"/>
    </source>
</evidence>
<dbReference type="PANTHER" id="PTHR44591">
    <property type="entry name" value="STRESS RESPONSE REGULATOR PROTEIN 1"/>
    <property type="match status" value="1"/>
</dbReference>
<dbReference type="PROSITE" id="PS50110">
    <property type="entry name" value="RESPONSE_REGULATORY"/>
    <property type="match status" value="1"/>
</dbReference>
<keyword evidence="4" id="KW-0238">DNA-binding</keyword>
<feature type="domain" description="Response regulatory" evidence="3">
    <location>
        <begin position="3"/>
        <end position="114"/>
    </location>
</feature>
<dbReference type="SUPFAM" id="SSF52172">
    <property type="entry name" value="CheY-like"/>
    <property type="match status" value="1"/>
</dbReference>
<gene>
    <name evidence="4" type="ORF">HD841_003814</name>
</gene>
<dbReference type="GO" id="GO:0000160">
    <property type="term" value="P:phosphorelay signal transduction system"/>
    <property type="evidence" value="ECO:0007669"/>
    <property type="project" value="InterPro"/>
</dbReference>
<evidence type="ECO:0000313" key="5">
    <source>
        <dbReference type="Proteomes" id="UP000517753"/>
    </source>
</evidence>
<organism evidence="4 5">
    <name type="scientific">Sphingomonas melonis</name>
    <dbReference type="NCBI Taxonomy" id="152682"/>
    <lineage>
        <taxon>Bacteria</taxon>
        <taxon>Pseudomonadati</taxon>
        <taxon>Pseudomonadota</taxon>
        <taxon>Alphaproteobacteria</taxon>
        <taxon>Sphingomonadales</taxon>
        <taxon>Sphingomonadaceae</taxon>
        <taxon>Sphingomonas</taxon>
    </lineage>
</organism>
<dbReference type="InterPro" id="IPR001789">
    <property type="entry name" value="Sig_transdc_resp-reg_receiver"/>
</dbReference>
<dbReference type="Proteomes" id="UP000517753">
    <property type="component" value="Unassembled WGS sequence"/>
</dbReference>
<reference evidence="4 5" key="1">
    <citation type="submission" date="2020-07" db="EMBL/GenBank/DDBJ databases">
        <authorList>
            <person name="Partida-Martinez L."/>
            <person name="Huntemann M."/>
            <person name="Clum A."/>
            <person name="Wang J."/>
            <person name="Palaniappan K."/>
            <person name="Ritter S."/>
            <person name="Chen I.-M."/>
            <person name="Stamatis D."/>
            <person name="Reddy T."/>
            <person name="O'Malley R."/>
            <person name="Daum C."/>
            <person name="Shapiro N."/>
            <person name="Ivanova N."/>
            <person name="Kyrpides N."/>
            <person name="Woyke T."/>
        </authorList>
    </citation>
    <scope>NUCLEOTIDE SEQUENCE [LARGE SCALE GENOMIC DNA]</scope>
    <source>
        <strain evidence="4 5">AS2.3</strain>
    </source>
</reference>